<accession>A0ABX1YE10</accession>
<feature type="domain" description="Choice-of-anchor A" evidence="1">
    <location>
        <begin position="903"/>
        <end position="1142"/>
    </location>
</feature>
<evidence type="ECO:0000313" key="2">
    <source>
        <dbReference type="EMBL" id="NOU79212.1"/>
    </source>
</evidence>
<evidence type="ECO:0000259" key="1">
    <source>
        <dbReference type="Pfam" id="PF20597"/>
    </source>
</evidence>
<sequence length="1604" mass="174407">MKVLKRKRLLLMLSLPLVLIMAGIVWSMVSKIDAGPASYPIRLLEVTEDGASQLSSLKTGLTDFTVVTMSMKRFVALRDDLDGQYDGIYIGKGTYSPVTLGNLKDTDPSVRSKAMNTSAVQNDITRLRADDITKLFIDKGLYVIFHEQTFLNQEKSGASKGILYEAFNPLRSSSAKKSNVLFLNDNGLTDFFNGLKTDSSILKQRPQLEITNSSEIQNYVPASTDGKIYVPGDKLKFNFSVGNTIDLENHPLTAKLYINLDKSIAMSEQQVVTSVKVNKANGTLEYTLPRTFSGLLYWKLEISNPTSTLQLKDFERGSIRYRNEKTVVKVLQVTPAGTGTIPESSLKKTVNMNQDYLASTDYSLDITVMTMDEFNSYVENTYTKTQNYGLNGVYDMLLFGFRDEYYLKAIMKTISIEAVKNFIGISHQSVMFTHDTVINLYGGNTWVNNFKEITGQKDPVVNLGHNALNPSTKVKPVNDGLLMQYPFYLSQQNSDGAQTSIDVPKVAKTHNQYFTLDLEDPTVVPWYNIISESSDKDQRTPDDSWNHYYTYSKGNVTYSGTGHLFGSGLSSSEAVFPVWEQKLFVNSMYRAFMGSNHAPKITVYAPDSGTVIPSYQDKLTVSYSVADLDLKDRSVTTSLKFIVNGTEMTSPDYIIKDRRVGSEETITQTFRNPLSESGDIQIVITAKDDQGASASPVTIPLTVKKVDSSLSISRSQSATKIGRDKTVTIDYSITPKTLPLTEVQPPHQGKDNLVISNLRYEETFAPNLEISEKTLPQGFTRTGSLTEGYTITATFDDIKFLLTTVDGIKYYKPINPNSTVDPLIYKFTLSFIPKAAQKYVLDNSSITFDEIHAVAAPVTTATATASPTAVPTVAATATPTPIPTPVPTVDAFDPSLSTTGSTLGLAGDFNIFALKNIDISIGNLNVDGNVAAGWDITMGNRSGGVVIKPKGIMIAGQDFTYNSNSGSDTGIEINADITYGRNFNNNVRSLSNIHGDIKQGNPINFDKTAAYLKALSVHLNTLSPAVSTKPVNGLLVFDGQRADYNVFKVSADDIKPGGMKFNIPKNSIAIVNIIGDSPQFTNIWYNFGETDSSHILYNFPNASTLRTEGTFYGNFLAPLAVMRSDSTNITGSIIVESFSVPGTLGGSMNAHLATLKGTLPLPAATAVPTAVPTATSTPVATATATPAPTTAVATPTVTPAPLISVTLTFTRVDLEVIIEITSITVRDETILVDSPLSLQSLVTAIEPPDVEEKNKKLLWTIVNGSNIIEFTSDGVIKGIAVGQAKVTATAQDGSNVISNTATITVDPLTPPEPIREITLTGDKSGTVNSSIDLTASYISQPVETGINYSWTVTDAGENVVNNYLTTTGPSSPIGVFNASQSGKYTITVTAYSNSNTAGTPASKIVTITNPLTDFTIEGAGSVFVGKSIELNLKNFTPDNADDRKVNDWILEADGRQYATLTKAANDKTKYILTGNSPKDNITVSVTAGGVTRTKSIKIETLALTDMQFTGTIVEMNVGDFRYLDQLLWFSPREIVLEDVRDQLNWESTFSGIASFQTPVDSSNRGKIHAHKSGSALVTVQYANNPLIKATILVKVNPLDTDDRY</sequence>
<evidence type="ECO:0000313" key="3">
    <source>
        <dbReference type="Proteomes" id="UP000596857"/>
    </source>
</evidence>
<organism evidence="2 3">
    <name type="scientific">Paenibacillus phytohabitans</name>
    <dbReference type="NCBI Taxonomy" id="2654978"/>
    <lineage>
        <taxon>Bacteria</taxon>
        <taxon>Bacillati</taxon>
        <taxon>Bacillota</taxon>
        <taxon>Bacilli</taxon>
        <taxon>Bacillales</taxon>
        <taxon>Paenibacillaceae</taxon>
        <taxon>Paenibacillus</taxon>
    </lineage>
</organism>
<proteinExistence type="predicted"/>
<dbReference type="EMBL" id="WHOB01000023">
    <property type="protein sequence ID" value="NOU79212.1"/>
    <property type="molecule type" value="Genomic_DNA"/>
</dbReference>
<name>A0ABX1YE10_9BACL</name>
<keyword evidence="3" id="KW-1185">Reference proteome</keyword>
<dbReference type="Pfam" id="PF20597">
    <property type="entry name" value="pAdhesive_15"/>
    <property type="match status" value="1"/>
</dbReference>
<dbReference type="NCBIfam" id="TIGR04215">
    <property type="entry name" value="choice_anch_A"/>
    <property type="match status" value="1"/>
</dbReference>
<dbReference type="RefSeq" id="WP_171717125.1">
    <property type="nucleotide sequence ID" value="NZ_WHOB01000023.1"/>
</dbReference>
<reference evidence="2 3" key="1">
    <citation type="submission" date="2019-10" db="EMBL/GenBank/DDBJ databases">
        <title>Description of Paenibacillus terricola sp. nov.</title>
        <authorList>
            <person name="Carlier A."/>
            <person name="Qi S."/>
        </authorList>
    </citation>
    <scope>NUCLEOTIDE SEQUENCE [LARGE SCALE GENOMIC DNA]</scope>
    <source>
        <strain evidence="2 3">LMG 31459</strain>
    </source>
</reference>
<dbReference type="InterPro" id="IPR026588">
    <property type="entry name" value="Choice_anch_A"/>
</dbReference>
<protein>
    <submittedName>
        <fullName evidence="2">DUF5057 domain-containing protein</fullName>
    </submittedName>
</protein>
<gene>
    <name evidence="2" type="ORF">GC101_10005</name>
</gene>
<dbReference type="Proteomes" id="UP000596857">
    <property type="component" value="Unassembled WGS sequence"/>
</dbReference>
<dbReference type="Gene3D" id="2.60.40.1080">
    <property type="match status" value="1"/>
</dbReference>
<comment type="caution">
    <text evidence="2">The sequence shown here is derived from an EMBL/GenBank/DDBJ whole genome shotgun (WGS) entry which is preliminary data.</text>
</comment>